<evidence type="ECO:0000313" key="13">
    <source>
        <dbReference type="EMBL" id="CAL4096335.1"/>
    </source>
</evidence>
<evidence type="ECO:0000313" key="14">
    <source>
        <dbReference type="Proteomes" id="UP001497623"/>
    </source>
</evidence>
<dbReference type="InterPro" id="IPR004728">
    <property type="entry name" value="Sec62"/>
</dbReference>
<feature type="non-terminal residue" evidence="13">
    <location>
        <position position="413"/>
    </location>
</feature>
<feature type="compositionally biased region" description="Basic and acidic residues" evidence="11">
    <location>
        <begin position="112"/>
        <end position="149"/>
    </location>
</feature>
<dbReference type="PANTHER" id="PTHR12443:SF9">
    <property type="entry name" value="TRANSLOCATION PROTEIN SEC62"/>
    <property type="match status" value="1"/>
</dbReference>
<dbReference type="PANTHER" id="PTHR12443">
    <property type="entry name" value="TRANSLOCATION PROTEIN SEC62"/>
    <property type="match status" value="1"/>
</dbReference>
<keyword evidence="9" id="KW-0811">Translocation</keyword>
<feature type="compositionally biased region" description="Basic and acidic residues" evidence="11">
    <location>
        <begin position="373"/>
        <end position="392"/>
    </location>
</feature>
<feature type="transmembrane region" description="Helical" evidence="12">
    <location>
        <begin position="205"/>
        <end position="228"/>
    </location>
</feature>
<gene>
    <name evidence="13" type="ORF">MNOR_LOCUS15717</name>
</gene>
<feature type="region of interest" description="Disordered" evidence="11">
    <location>
        <begin position="112"/>
        <end position="171"/>
    </location>
</feature>
<comment type="subcellular location">
    <subcellularLocation>
        <location evidence="1">Endoplasmic reticulum membrane</location>
        <topology evidence="1">Multi-pass membrane protein</topology>
    </subcellularLocation>
</comment>
<dbReference type="GO" id="GO:0031204">
    <property type="term" value="P:post-translational protein targeting to membrane, translocation"/>
    <property type="evidence" value="ECO:0007669"/>
    <property type="project" value="TreeGrafter"/>
</dbReference>
<organism evidence="13 14">
    <name type="scientific">Meganyctiphanes norvegica</name>
    <name type="common">Northern krill</name>
    <name type="synonym">Thysanopoda norvegica</name>
    <dbReference type="NCBI Taxonomy" id="48144"/>
    <lineage>
        <taxon>Eukaryota</taxon>
        <taxon>Metazoa</taxon>
        <taxon>Ecdysozoa</taxon>
        <taxon>Arthropoda</taxon>
        <taxon>Crustacea</taxon>
        <taxon>Multicrustacea</taxon>
        <taxon>Malacostraca</taxon>
        <taxon>Eumalacostraca</taxon>
        <taxon>Eucarida</taxon>
        <taxon>Euphausiacea</taxon>
        <taxon>Euphausiidae</taxon>
        <taxon>Meganyctiphanes</taxon>
    </lineage>
</organism>
<keyword evidence="14" id="KW-1185">Reference proteome</keyword>
<keyword evidence="4" id="KW-0813">Transport</keyword>
<dbReference type="AlphaFoldDB" id="A0AAV2QQW5"/>
<evidence type="ECO:0000256" key="10">
    <source>
        <dbReference type="ARBA" id="ARBA00023136"/>
    </source>
</evidence>
<evidence type="ECO:0000256" key="4">
    <source>
        <dbReference type="ARBA" id="ARBA00022448"/>
    </source>
</evidence>
<evidence type="ECO:0000256" key="8">
    <source>
        <dbReference type="ARBA" id="ARBA00022989"/>
    </source>
</evidence>
<evidence type="ECO:0000256" key="6">
    <source>
        <dbReference type="ARBA" id="ARBA00022824"/>
    </source>
</evidence>
<evidence type="ECO:0000256" key="12">
    <source>
        <dbReference type="SAM" id="Phobius"/>
    </source>
</evidence>
<feature type="region of interest" description="Disordered" evidence="11">
    <location>
        <begin position="306"/>
        <end position="413"/>
    </location>
</feature>
<evidence type="ECO:0000256" key="9">
    <source>
        <dbReference type="ARBA" id="ARBA00023010"/>
    </source>
</evidence>
<name>A0AAV2QQW5_MEGNR</name>
<evidence type="ECO:0000256" key="2">
    <source>
        <dbReference type="ARBA" id="ARBA00010604"/>
    </source>
</evidence>
<evidence type="ECO:0000256" key="11">
    <source>
        <dbReference type="SAM" id="MobiDB-lite"/>
    </source>
</evidence>
<feature type="compositionally biased region" description="Acidic residues" evidence="11">
    <location>
        <begin position="317"/>
        <end position="330"/>
    </location>
</feature>
<feature type="compositionally biased region" description="Basic and acidic residues" evidence="11">
    <location>
        <begin position="340"/>
        <end position="352"/>
    </location>
</feature>
<comment type="caution">
    <text evidence="13">The sequence shown here is derived from an EMBL/GenBank/DDBJ whole genome shotgun (WGS) entry which is preliminary data.</text>
</comment>
<keyword evidence="6" id="KW-0256">Endoplasmic reticulum</keyword>
<evidence type="ECO:0000256" key="3">
    <source>
        <dbReference type="ARBA" id="ARBA00021257"/>
    </source>
</evidence>
<evidence type="ECO:0000256" key="1">
    <source>
        <dbReference type="ARBA" id="ARBA00004477"/>
    </source>
</evidence>
<keyword evidence="5 12" id="KW-0812">Transmembrane</keyword>
<dbReference type="GO" id="GO:0005789">
    <property type="term" value="C:endoplasmic reticulum membrane"/>
    <property type="evidence" value="ECO:0007669"/>
    <property type="project" value="UniProtKB-SubCell"/>
</dbReference>
<reference evidence="13 14" key="1">
    <citation type="submission" date="2024-05" db="EMBL/GenBank/DDBJ databases">
        <authorList>
            <person name="Wallberg A."/>
        </authorList>
    </citation>
    <scope>NUCLEOTIDE SEQUENCE [LARGE SCALE GENOMIC DNA]</scope>
</reference>
<keyword evidence="8 12" id="KW-1133">Transmembrane helix</keyword>
<keyword evidence="10 12" id="KW-0472">Membrane</keyword>
<dbReference type="Proteomes" id="UP001497623">
    <property type="component" value="Unassembled WGS sequence"/>
</dbReference>
<feature type="transmembrane region" description="Helical" evidence="12">
    <location>
        <begin position="234"/>
        <end position="266"/>
    </location>
</feature>
<protein>
    <recommendedName>
        <fullName evidence="3">Translocation protein SEC62</fullName>
    </recommendedName>
</protein>
<sequence>MSKKRHRDIPIEVEEKPTKQEYAIAKYLKNNTPTKKTKFLSHQVNYFYANKLVDVALDSPWATGKDVVFTDRQSVVDYCDRLLKFKFFHRAKKIAITDKDLKPKDLKKKKLKEKEEKKKEEKKEKEKKALESKKEKKEENKKEEKKEKEDQEDDEEKENKEDENIEDEEDEKKKKKTKIKLDMHLEQIFVDGTDAYVWMYDPIPFWYYIVGGLCLFGAIAVCLFPLWPPEVRKGVYYLSVAAAGFLGVILGLAVVRFIVFCIIWVLTMGRHHLWLLPNLTEDVGFFQSFWPLYHYEYRGDDYKDKKKRKKKKSKEEKEEDDKISECEDQGAIDSPDTAAETDKPESDGERGVTEATGASESESENSNSQAFEIVDKEDLVQAQEAEKEKGEQSETDNDEKEKEKQADSNNDQT</sequence>
<comment type="similarity">
    <text evidence="2">Belongs to the SEC62 family.</text>
</comment>
<evidence type="ECO:0000256" key="7">
    <source>
        <dbReference type="ARBA" id="ARBA00022927"/>
    </source>
</evidence>
<proteinExistence type="inferred from homology"/>
<keyword evidence="7" id="KW-0653">Protein transport</keyword>
<dbReference type="EMBL" id="CAXKWB010009965">
    <property type="protein sequence ID" value="CAL4096335.1"/>
    <property type="molecule type" value="Genomic_DNA"/>
</dbReference>
<dbReference type="Pfam" id="PF03839">
    <property type="entry name" value="Sec62"/>
    <property type="match status" value="1"/>
</dbReference>
<evidence type="ECO:0000256" key="5">
    <source>
        <dbReference type="ARBA" id="ARBA00022692"/>
    </source>
</evidence>
<accession>A0AAV2QQW5</accession>